<evidence type="ECO:0000256" key="1">
    <source>
        <dbReference type="SAM" id="Phobius"/>
    </source>
</evidence>
<keyword evidence="4" id="KW-1185">Reference proteome</keyword>
<evidence type="ECO:0000259" key="2">
    <source>
        <dbReference type="Pfam" id="PF00144"/>
    </source>
</evidence>
<dbReference type="PANTHER" id="PTHR46825:SF9">
    <property type="entry name" value="BETA-LACTAMASE-RELATED DOMAIN-CONTAINING PROTEIN"/>
    <property type="match status" value="1"/>
</dbReference>
<dbReference type="OrthoDB" id="846150at2"/>
<feature type="domain" description="Beta-lactamase-related" evidence="2">
    <location>
        <begin position="65"/>
        <end position="387"/>
    </location>
</feature>
<keyword evidence="1" id="KW-0472">Membrane</keyword>
<organism evidence="3 4">
    <name type="scientific">Paenibacillus paeoniae</name>
    <dbReference type="NCBI Taxonomy" id="2292705"/>
    <lineage>
        <taxon>Bacteria</taxon>
        <taxon>Bacillati</taxon>
        <taxon>Bacillota</taxon>
        <taxon>Bacilli</taxon>
        <taxon>Bacillales</taxon>
        <taxon>Paenibacillaceae</taxon>
        <taxon>Paenibacillus</taxon>
    </lineage>
</organism>
<accession>A0A371PLT8</accession>
<feature type="transmembrane region" description="Helical" evidence="1">
    <location>
        <begin position="629"/>
        <end position="648"/>
    </location>
</feature>
<evidence type="ECO:0000313" key="3">
    <source>
        <dbReference type="EMBL" id="REK76727.1"/>
    </source>
</evidence>
<dbReference type="InterPro" id="IPR012338">
    <property type="entry name" value="Beta-lactam/transpept-like"/>
</dbReference>
<keyword evidence="1" id="KW-0812">Transmembrane</keyword>
<dbReference type="Gene3D" id="3.40.710.10">
    <property type="entry name" value="DD-peptidase/beta-lactamase superfamily"/>
    <property type="match status" value="1"/>
</dbReference>
<proteinExistence type="predicted"/>
<dbReference type="Proteomes" id="UP000261905">
    <property type="component" value="Unassembled WGS sequence"/>
</dbReference>
<feature type="transmembrane region" description="Helical" evidence="1">
    <location>
        <begin position="558"/>
        <end position="577"/>
    </location>
</feature>
<dbReference type="PANTHER" id="PTHR46825">
    <property type="entry name" value="D-ALANYL-D-ALANINE-CARBOXYPEPTIDASE/ENDOPEPTIDASE AMPH"/>
    <property type="match status" value="1"/>
</dbReference>
<protein>
    <submittedName>
        <fullName evidence="3">Class A beta-lactamase-related serine hydrolase</fullName>
    </submittedName>
</protein>
<dbReference type="InterPro" id="IPR050491">
    <property type="entry name" value="AmpC-like"/>
</dbReference>
<keyword evidence="1" id="KW-1133">Transmembrane helix</keyword>
<dbReference type="InterPro" id="IPR001466">
    <property type="entry name" value="Beta-lactam-related"/>
</dbReference>
<dbReference type="GO" id="GO:0016787">
    <property type="term" value="F:hydrolase activity"/>
    <property type="evidence" value="ECO:0007669"/>
    <property type="project" value="UniProtKB-KW"/>
</dbReference>
<dbReference type="EMBL" id="QUBQ01000001">
    <property type="protein sequence ID" value="REK76727.1"/>
    <property type="molecule type" value="Genomic_DNA"/>
</dbReference>
<reference evidence="3 4" key="1">
    <citation type="submission" date="2018-08" db="EMBL/GenBank/DDBJ databases">
        <title>Paenibacillus sp. M4BSY-1, whole genome shotgun sequence.</title>
        <authorList>
            <person name="Tuo L."/>
        </authorList>
    </citation>
    <scope>NUCLEOTIDE SEQUENCE [LARGE SCALE GENOMIC DNA]</scope>
    <source>
        <strain evidence="3 4">M4BSY-1</strain>
    </source>
</reference>
<name>A0A371PLT8_9BACL</name>
<keyword evidence="3" id="KW-0378">Hydrolase</keyword>
<dbReference type="RefSeq" id="WP_116043822.1">
    <property type="nucleotide sequence ID" value="NZ_QUBQ01000001.1"/>
</dbReference>
<evidence type="ECO:0000313" key="4">
    <source>
        <dbReference type="Proteomes" id="UP000261905"/>
    </source>
</evidence>
<sequence>MSTSKSKLFLKRFVLMLLIVLAGTNIGGLPTTVSAETSTSIKPVDEAAGSSPNLDDAAELETFIDSIINAQLEDMKIPGAVISIVKDGKNLLAKGYGFSNVEEKTPVDPETSLFRIASTTKLFTWTAVMQLVEQGKIDLDADINTYLKEVKIPATYKAPITMRHLMTHTAGFEDGGVGYQITTDQSKLPVSIAETLAKHMPARVKPPGEMIAYSNYGTALAGLIVEDISGMAYNDYIQSNIFDRLGMKFATVQEPVPAELAPYAAIGYAYENGGFVTKPLTFEGGFRPAGSGSVSAMDMSRFMIAHLQDGRYEHTQLLEPETAKLMHAPAFKFDERLPGMNLGFYELRMNGQHIISHGGADPLFNTELYLVPDQGIGIFVSYSGGEGGSAAYALAHEFFDRYFPVQESDFPPVATEFEQDLEKYAGSYQFLRRNHSDIDKFYSFLAQISIGVSGNRLVIGSGDEQQSYAPIGPNLFQAVGGTTQIGFRTDESGKVTHFLMDFLSSEPLERTPLINRTSLWLPLLAVSAIVCITILLVFPFRIRKIRTMPKPQRWAERLSVATAAWALMTGVATFIIVLNMDLVDRLSRITTSLHLYLLMPILLVIMAAAMVAASVWVWKNKYWSAVKRVHYTLAALAAVAFSLFFYHWNLLGWHFG</sequence>
<feature type="transmembrane region" description="Helical" evidence="1">
    <location>
        <begin position="519"/>
        <end position="538"/>
    </location>
</feature>
<dbReference type="Pfam" id="PF00144">
    <property type="entry name" value="Beta-lactamase"/>
    <property type="match status" value="1"/>
</dbReference>
<dbReference type="AlphaFoldDB" id="A0A371PLT8"/>
<dbReference type="SUPFAM" id="SSF56601">
    <property type="entry name" value="beta-lactamase/transpeptidase-like"/>
    <property type="match status" value="1"/>
</dbReference>
<comment type="caution">
    <text evidence="3">The sequence shown here is derived from an EMBL/GenBank/DDBJ whole genome shotgun (WGS) entry which is preliminary data.</text>
</comment>
<feature type="transmembrane region" description="Helical" evidence="1">
    <location>
        <begin position="597"/>
        <end position="617"/>
    </location>
</feature>
<gene>
    <name evidence="3" type="ORF">DX130_06740</name>
</gene>